<proteinExistence type="predicted"/>
<organism evidence="1">
    <name type="scientific">Myoviridae sp. ctbWL16</name>
    <dbReference type="NCBI Taxonomy" id="2826668"/>
    <lineage>
        <taxon>Viruses</taxon>
        <taxon>Duplodnaviria</taxon>
        <taxon>Heunggongvirae</taxon>
        <taxon>Uroviricota</taxon>
        <taxon>Caudoviricetes</taxon>
    </lineage>
</organism>
<accession>A0A8S5MT18</accession>
<sequence length="125" mass="13408">MSAQEIAAREYLAGNALGRVAQKYAISMEAVLEAAAKIPRQKVRVKMPRKGGANVITQTNICMECAKACGGCSWTAVAADGKTLLWKPVEGWTAAPVKINVKAEGGKVREIDSYHITACPEFERG</sequence>
<dbReference type="EMBL" id="BK014973">
    <property type="protein sequence ID" value="DAD85107.1"/>
    <property type="molecule type" value="Genomic_DNA"/>
</dbReference>
<name>A0A8S5MT18_9CAUD</name>
<evidence type="ECO:0000313" key="1">
    <source>
        <dbReference type="EMBL" id="DAD85107.1"/>
    </source>
</evidence>
<reference evidence="1" key="1">
    <citation type="journal article" date="2021" name="Proc. Natl. Acad. Sci. U.S.A.">
        <title>A Catalog of Tens of Thousands of Viruses from Human Metagenomes Reveals Hidden Associations with Chronic Diseases.</title>
        <authorList>
            <person name="Tisza M.J."/>
            <person name="Buck C.B."/>
        </authorList>
    </citation>
    <scope>NUCLEOTIDE SEQUENCE</scope>
    <source>
        <strain evidence="1">CtbWL16</strain>
    </source>
</reference>
<protein>
    <submittedName>
        <fullName evidence="1">Uncharacterized protein</fullName>
    </submittedName>
</protein>